<dbReference type="RefSeq" id="XP_064701776.1">
    <property type="nucleotide sequence ID" value="XM_064852179.1"/>
</dbReference>
<keyword evidence="3" id="KW-0999">Mitochondrion inner membrane</keyword>
<organism evidence="6 7">
    <name type="scientific">Exophiala bonariae</name>
    <dbReference type="NCBI Taxonomy" id="1690606"/>
    <lineage>
        <taxon>Eukaryota</taxon>
        <taxon>Fungi</taxon>
        <taxon>Dikarya</taxon>
        <taxon>Ascomycota</taxon>
        <taxon>Pezizomycotina</taxon>
        <taxon>Eurotiomycetes</taxon>
        <taxon>Chaetothyriomycetidae</taxon>
        <taxon>Chaetothyriales</taxon>
        <taxon>Herpotrichiellaceae</taxon>
        <taxon>Exophiala</taxon>
    </lineage>
</organism>
<keyword evidence="7" id="KW-1185">Reference proteome</keyword>
<evidence type="ECO:0000256" key="2">
    <source>
        <dbReference type="ARBA" id="ARBA00023157"/>
    </source>
</evidence>
<dbReference type="GO" id="GO:0005743">
    <property type="term" value="C:mitochondrial inner membrane"/>
    <property type="evidence" value="ECO:0007669"/>
    <property type="project" value="UniProtKB-SubCell"/>
</dbReference>
<feature type="coiled-coil region" evidence="4">
    <location>
        <begin position="109"/>
        <end position="141"/>
    </location>
</feature>
<evidence type="ECO:0000313" key="6">
    <source>
        <dbReference type="EMBL" id="KAK5046177.1"/>
    </source>
</evidence>
<dbReference type="Proteomes" id="UP001358417">
    <property type="component" value="Unassembled WGS sequence"/>
</dbReference>
<keyword evidence="3" id="KW-0143">Chaperone</keyword>
<evidence type="ECO:0000256" key="4">
    <source>
        <dbReference type="SAM" id="Coils"/>
    </source>
</evidence>
<comment type="subcellular location">
    <subcellularLocation>
        <location evidence="3">Mitochondrion inner membrane</location>
    </subcellularLocation>
</comment>
<evidence type="ECO:0000256" key="3">
    <source>
        <dbReference type="RuleBase" id="RU364104"/>
    </source>
</evidence>
<keyword evidence="3" id="KW-0472">Membrane</keyword>
<keyword evidence="4" id="KW-0175">Coiled coil</keyword>
<protein>
    <recommendedName>
        <fullName evidence="3">COX assembly mitochondrial protein</fullName>
    </recommendedName>
</protein>
<comment type="caution">
    <text evidence="6">The sequence shown here is derived from an EMBL/GenBank/DDBJ whole genome shotgun (WGS) entry which is preliminary data.</text>
</comment>
<reference evidence="6 7" key="1">
    <citation type="submission" date="2023-08" db="EMBL/GenBank/DDBJ databases">
        <title>Black Yeasts Isolated from many extreme environments.</title>
        <authorList>
            <person name="Coleine C."/>
            <person name="Stajich J.E."/>
            <person name="Selbmann L."/>
        </authorList>
    </citation>
    <scope>NUCLEOTIDE SEQUENCE [LARGE SCALE GENOMIC DNA]</scope>
    <source>
        <strain evidence="6 7">CCFEE 5792</strain>
    </source>
</reference>
<dbReference type="EMBL" id="JAVRRD010000032">
    <property type="protein sequence ID" value="KAK5046177.1"/>
    <property type="molecule type" value="Genomic_DNA"/>
</dbReference>
<dbReference type="InterPro" id="IPR013892">
    <property type="entry name" value="Cyt_c_biogenesis_Cmc1-like"/>
</dbReference>
<evidence type="ECO:0000313" key="7">
    <source>
        <dbReference type="Proteomes" id="UP001358417"/>
    </source>
</evidence>
<dbReference type="AlphaFoldDB" id="A0AAV9MZL0"/>
<dbReference type="GeneID" id="89976797"/>
<evidence type="ECO:0000256" key="5">
    <source>
        <dbReference type="SAM" id="MobiDB-lite"/>
    </source>
</evidence>
<dbReference type="Pfam" id="PF08583">
    <property type="entry name" value="Cmc1"/>
    <property type="match status" value="1"/>
</dbReference>
<accession>A0AAV9MZL0</accession>
<keyword evidence="3" id="KW-0496">Mitochondrion</keyword>
<name>A0AAV9MZL0_9EURO</name>
<gene>
    <name evidence="6" type="ORF">LTR84_008634</name>
</gene>
<proteinExistence type="inferred from homology"/>
<comment type="similarity">
    <text evidence="1 3">Belongs to the CMC family.</text>
</comment>
<keyword evidence="2" id="KW-1015">Disulfide bond</keyword>
<comment type="function">
    <text evidence="3">Required for mitochondrial cytochrome c oxidase (COX) assembly and respiration.</text>
</comment>
<sequence length="148" mass="16621">MAMALPIGSEPQTTTLPAPQPPQSLRNPLPLSASQEAQVLSPEFAKCAQGRTFTVAWSCRVQQLAMNSCMIAHATKAEEDGAREDWFAGVMERKRKKEEESVAVEKRRVEIIELTRRQEEKEKAELELKKAQEEKNAIPKKSGWFGGR</sequence>
<evidence type="ECO:0000256" key="1">
    <source>
        <dbReference type="ARBA" id="ARBA00007347"/>
    </source>
</evidence>
<feature type="region of interest" description="Disordered" evidence="5">
    <location>
        <begin position="1"/>
        <end position="34"/>
    </location>
</feature>